<name>A0A2P2PVB6_RHIMU</name>
<dbReference type="AlphaFoldDB" id="A0A2P2PVB6"/>
<accession>A0A2P2PVB6</accession>
<protein>
    <submittedName>
        <fullName evidence="2">Uncharacterized protein</fullName>
    </submittedName>
</protein>
<organism evidence="2">
    <name type="scientific">Rhizophora mucronata</name>
    <name type="common">Asiatic mangrove</name>
    <dbReference type="NCBI Taxonomy" id="61149"/>
    <lineage>
        <taxon>Eukaryota</taxon>
        <taxon>Viridiplantae</taxon>
        <taxon>Streptophyta</taxon>
        <taxon>Embryophyta</taxon>
        <taxon>Tracheophyta</taxon>
        <taxon>Spermatophyta</taxon>
        <taxon>Magnoliopsida</taxon>
        <taxon>eudicotyledons</taxon>
        <taxon>Gunneridae</taxon>
        <taxon>Pentapetalae</taxon>
        <taxon>rosids</taxon>
        <taxon>fabids</taxon>
        <taxon>Malpighiales</taxon>
        <taxon>Rhizophoraceae</taxon>
        <taxon>Rhizophora</taxon>
    </lineage>
</organism>
<feature type="compositionally biased region" description="Polar residues" evidence="1">
    <location>
        <begin position="34"/>
        <end position="43"/>
    </location>
</feature>
<proteinExistence type="predicted"/>
<reference evidence="2" key="1">
    <citation type="submission" date="2018-02" db="EMBL/GenBank/DDBJ databases">
        <title>Rhizophora mucronata_Transcriptome.</title>
        <authorList>
            <person name="Meera S.P."/>
            <person name="Sreeshan A."/>
            <person name="Augustine A."/>
        </authorList>
    </citation>
    <scope>NUCLEOTIDE SEQUENCE</scope>
    <source>
        <tissue evidence="2">Leaf</tissue>
    </source>
</reference>
<dbReference type="EMBL" id="GGEC01078208">
    <property type="protein sequence ID" value="MBX58692.1"/>
    <property type="molecule type" value="Transcribed_RNA"/>
</dbReference>
<feature type="region of interest" description="Disordered" evidence="1">
    <location>
        <begin position="1"/>
        <end position="43"/>
    </location>
</feature>
<evidence type="ECO:0000313" key="2">
    <source>
        <dbReference type="EMBL" id="MBX58692.1"/>
    </source>
</evidence>
<evidence type="ECO:0000256" key="1">
    <source>
        <dbReference type="SAM" id="MobiDB-lite"/>
    </source>
</evidence>
<sequence length="43" mass="4938">MNETAWETKDPSLQEMIGNKRKKKRQAINAVGRENSNQVGHEL</sequence>
<feature type="compositionally biased region" description="Basic and acidic residues" evidence="1">
    <location>
        <begin position="1"/>
        <end position="12"/>
    </location>
</feature>